<evidence type="ECO:0000313" key="1">
    <source>
        <dbReference type="EMBL" id="CAK9441293.1"/>
    </source>
</evidence>
<evidence type="ECO:0000313" key="2">
    <source>
        <dbReference type="Proteomes" id="UP001497383"/>
    </source>
</evidence>
<organism evidence="1 2">
    <name type="scientific">Lodderomyces beijingensis</name>
    <dbReference type="NCBI Taxonomy" id="1775926"/>
    <lineage>
        <taxon>Eukaryota</taxon>
        <taxon>Fungi</taxon>
        <taxon>Dikarya</taxon>
        <taxon>Ascomycota</taxon>
        <taxon>Saccharomycotina</taxon>
        <taxon>Pichiomycetes</taxon>
        <taxon>Debaryomycetaceae</taxon>
        <taxon>Candida/Lodderomyces clade</taxon>
        <taxon>Lodderomyces</taxon>
    </lineage>
</organism>
<dbReference type="GeneID" id="92210358"/>
<sequence length="147" mass="16412">MSTINVGGDEIPKVTASLLPMHLQYSGPAKTAEYFTPSHATETQHDGTQVKTAYFRGCRLVAKEVDLKQCEMQGFIVNGTEVLVREANEHQEKEEEAGEEVIKSVKTFAPTATFDKLVLFGHDEEVESSDQWRMIPEFLEVSKVVHG</sequence>
<dbReference type="Gene3D" id="2.40.128.680">
    <property type="match status" value="1"/>
</dbReference>
<proteinExistence type="predicted"/>
<dbReference type="CDD" id="cd09271">
    <property type="entry name" value="RNase_H2-C"/>
    <property type="match status" value="1"/>
</dbReference>
<protein>
    <submittedName>
        <fullName evidence="1">Uncharacterized protein</fullName>
    </submittedName>
</protein>
<reference evidence="1 2" key="1">
    <citation type="submission" date="2024-03" db="EMBL/GenBank/DDBJ databases">
        <authorList>
            <person name="Brejova B."/>
        </authorList>
    </citation>
    <scope>NUCLEOTIDE SEQUENCE [LARGE SCALE GENOMIC DNA]</scope>
    <source>
        <strain evidence="1 2">CBS 14171</strain>
    </source>
</reference>
<dbReference type="Proteomes" id="UP001497383">
    <property type="component" value="Chromosome 6"/>
</dbReference>
<keyword evidence="2" id="KW-1185">Reference proteome</keyword>
<accession>A0ABP0ZTC3</accession>
<dbReference type="Pfam" id="PF08615">
    <property type="entry name" value="RNase_H2_suC"/>
    <property type="match status" value="1"/>
</dbReference>
<dbReference type="InterPro" id="IPR013924">
    <property type="entry name" value="RNase_H2_suC"/>
</dbReference>
<dbReference type="PANTHER" id="PTHR47204">
    <property type="entry name" value="OS02G0168900 PROTEIN"/>
    <property type="match status" value="1"/>
</dbReference>
<dbReference type="PANTHER" id="PTHR47204:SF1">
    <property type="entry name" value="RIBONUCLEASE H2 SUBUNIT C"/>
    <property type="match status" value="1"/>
</dbReference>
<name>A0ABP0ZTC3_9ASCO</name>
<dbReference type="RefSeq" id="XP_066832100.1">
    <property type="nucleotide sequence ID" value="XM_066975464.1"/>
</dbReference>
<dbReference type="EMBL" id="OZ022410">
    <property type="protein sequence ID" value="CAK9441293.1"/>
    <property type="molecule type" value="Genomic_DNA"/>
</dbReference>
<gene>
    <name evidence="1" type="ORF">LODBEIA_P51620</name>
</gene>